<dbReference type="Proteomes" id="UP000178417">
    <property type="component" value="Unassembled WGS sequence"/>
</dbReference>
<keyword evidence="2" id="KW-0456">Lyase</keyword>
<dbReference type="GO" id="GO:0016836">
    <property type="term" value="F:hydro-lyase activity"/>
    <property type="evidence" value="ECO:0007669"/>
    <property type="project" value="InterPro"/>
</dbReference>
<protein>
    <submittedName>
        <fullName evidence="4">Fumarate hydratase</fullName>
    </submittedName>
</protein>
<dbReference type="InterPro" id="IPR004647">
    <property type="entry name" value="Fe-S_hydro-lyase_TtdB-typ_cat"/>
</dbReference>
<name>A0A1F4SRV6_UNCSA</name>
<organism evidence="4 5">
    <name type="scientific">candidate division WOR-1 bacterium RIFOXYB2_FULL_37_13</name>
    <dbReference type="NCBI Taxonomy" id="1802579"/>
    <lineage>
        <taxon>Bacteria</taxon>
        <taxon>Bacillati</taxon>
        <taxon>Saganbacteria</taxon>
    </lineage>
</organism>
<dbReference type="SUPFAM" id="SSF117457">
    <property type="entry name" value="FumA C-terminal domain-like"/>
    <property type="match status" value="1"/>
</dbReference>
<comment type="caution">
    <text evidence="4">The sequence shown here is derived from an EMBL/GenBank/DDBJ whole genome shotgun (WGS) entry which is preliminary data.</text>
</comment>
<reference evidence="4 5" key="1">
    <citation type="journal article" date="2016" name="Nat. Commun.">
        <title>Thousands of microbial genomes shed light on interconnected biogeochemical processes in an aquifer system.</title>
        <authorList>
            <person name="Anantharaman K."/>
            <person name="Brown C.T."/>
            <person name="Hug L.A."/>
            <person name="Sharon I."/>
            <person name="Castelle C.J."/>
            <person name="Probst A.J."/>
            <person name="Thomas B.C."/>
            <person name="Singh A."/>
            <person name="Wilkins M.J."/>
            <person name="Karaoz U."/>
            <person name="Brodie E.L."/>
            <person name="Williams K.H."/>
            <person name="Hubbard S.S."/>
            <person name="Banfield J.F."/>
        </authorList>
    </citation>
    <scope>NUCLEOTIDE SEQUENCE [LARGE SCALE GENOMIC DNA]</scope>
</reference>
<dbReference type="STRING" id="1802579.A2310_06055"/>
<dbReference type="Gene3D" id="3.20.130.10">
    <property type="entry name" value="Fe-S hydro-lyase, tartrate dehydratase beta-type, catalytic domain"/>
    <property type="match status" value="1"/>
</dbReference>
<dbReference type="PANTHER" id="PTHR43351">
    <property type="entry name" value="L(+)-TARTRATE DEHYDRATASE SUBUNIT BETA"/>
    <property type="match status" value="1"/>
</dbReference>
<dbReference type="Pfam" id="PF05683">
    <property type="entry name" value="Fumerase_C"/>
    <property type="match status" value="1"/>
</dbReference>
<dbReference type="NCBIfam" id="TIGR00723">
    <property type="entry name" value="ttdB_fumA_fumB"/>
    <property type="match status" value="1"/>
</dbReference>
<evidence type="ECO:0000313" key="5">
    <source>
        <dbReference type="Proteomes" id="UP000178417"/>
    </source>
</evidence>
<dbReference type="EMBL" id="MEUB01000020">
    <property type="protein sequence ID" value="OGC23159.1"/>
    <property type="molecule type" value="Genomic_DNA"/>
</dbReference>
<gene>
    <name evidence="4" type="ORF">A2310_06055</name>
</gene>
<evidence type="ECO:0000259" key="3">
    <source>
        <dbReference type="Pfam" id="PF05683"/>
    </source>
</evidence>
<dbReference type="AlphaFoldDB" id="A0A1F4SRV6"/>
<accession>A0A1F4SRV6</accession>
<feature type="domain" description="Fe-S hydro-lyase tartrate dehydratase beta-type catalytic" evidence="3">
    <location>
        <begin position="10"/>
        <end position="172"/>
    </location>
</feature>
<sequence length="172" mass="18484">MTLAPPLDSNIISSLKTGDRVLISGTLYTARDQAHKKLVELIAKGKKLPFDLNGQIIFYAGPTPRKKGSLVGSIGPTTAGRMDAFVEPLLQNGLKGMIGKGPRSQKVKELLKKYQAVYFLATGGVAALLGKCVKKSEMIAFPELGPEAILRIEVENFPVIVASDSNGEDIFK</sequence>
<comment type="similarity">
    <text evidence="1">Belongs to the class-I fumarase family.</text>
</comment>
<evidence type="ECO:0000256" key="2">
    <source>
        <dbReference type="ARBA" id="ARBA00023239"/>
    </source>
</evidence>
<dbReference type="PANTHER" id="PTHR43351:SF2">
    <property type="entry name" value="L(+)-TARTRATE DEHYDRATASE SUBUNIT BETA-RELATED"/>
    <property type="match status" value="1"/>
</dbReference>
<evidence type="ECO:0000256" key="1">
    <source>
        <dbReference type="ARBA" id="ARBA00008876"/>
    </source>
</evidence>
<evidence type="ECO:0000313" key="4">
    <source>
        <dbReference type="EMBL" id="OGC23159.1"/>
    </source>
</evidence>
<dbReference type="InterPro" id="IPR036660">
    <property type="entry name" value="Fe-S_hydroAse_TtdB_cat_sf"/>
</dbReference>
<proteinExistence type="inferred from homology"/>